<dbReference type="EMBL" id="CAOS01000003">
    <property type="protein sequence ID" value="CCO07245.1"/>
    <property type="molecule type" value="Genomic_DNA"/>
</dbReference>
<dbReference type="eggNOG" id="ENOG5031XUS">
    <property type="taxonomic scope" value="Bacteria"/>
</dbReference>
<name>K8DXI3_9FIRM</name>
<evidence type="ECO:0000313" key="1">
    <source>
        <dbReference type="EMBL" id="CCO07245.1"/>
    </source>
</evidence>
<dbReference type="OrthoDB" id="1649278at2"/>
<organism evidence="1 2">
    <name type="scientific">Desulforamulus hydrothermalis Lam5 = DSM 18033</name>
    <dbReference type="NCBI Taxonomy" id="1121428"/>
    <lineage>
        <taxon>Bacteria</taxon>
        <taxon>Bacillati</taxon>
        <taxon>Bacillota</taxon>
        <taxon>Clostridia</taxon>
        <taxon>Eubacteriales</taxon>
        <taxon>Peptococcaceae</taxon>
        <taxon>Desulforamulus</taxon>
    </lineage>
</organism>
<dbReference type="InterPro" id="IPR014197">
    <property type="entry name" value="Sporulation_prot_YunB"/>
</dbReference>
<dbReference type="AlphaFoldDB" id="K8DXI3"/>
<dbReference type="RefSeq" id="WP_008410067.1">
    <property type="nucleotide sequence ID" value="NZ_CAOS01000003.1"/>
</dbReference>
<evidence type="ECO:0000313" key="2">
    <source>
        <dbReference type="Proteomes" id="UP000009315"/>
    </source>
</evidence>
<reference evidence="1 2" key="1">
    <citation type="journal article" date="2013" name="Genome Announc.">
        <title>Genome Sequence of the Sulfate-Reducing Bacterium Desulfotomaculum hydrothermale Lam5(T).</title>
        <authorList>
            <person name="Amin O."/>
            <person name="Fardeau M.L."/>
            <person name="Valette O."/>
            <person name="Hirschler-Rea A."/>
            <person name="Barbe V."/>
            <person name="Medigue C."/>
            <person name="Vacherie B."/>
            <person name="Ollivier B."/>
            <person name="Bertin P.N."/>
            <person name="Dolla A."/>
        </authorList>
    </citation>
    <scope>NUCLEOTIDE SEQUENCE [LARGE SCALE GENOMIC DNA]</scope>
    <source>
        <strain evidence="2">Lam5 / DSM 18033</strain>
    </source>
</reference>
<sequence length="214" mass="24027">MFKRQRQVSGKLLALLLLLGLAIVFIFIDRCLQPTLFAIARVQAIQAATEIINKSVMEHLARQHVEYRDIVQVHKDDRGKIVLVQADTIKINRLSNEITLNIQEQFRQLDNETIRIPVGQLLGIRLMAALGPQLSVRMIPLGILRVDIIDKFEGAGINQTRHLIWLDLNSEFQIAVPLYKEVFKVHTKVPLAQDIIVGDVPPAILTLPGGVLGN</sequence>
<gene>
    <name evidence="1" type="ORF">DESHY_110189</name>
</gene>
<proteinExistence type="predicted"/>
<comment type="caution">
    <text evidence="1">The sequence shown here is derived from an EMBL/GenBank/DDBJ whole genome shotgun (WGS) entry which is preliminary data.</text>
</comment>
<dbReference type="NCBIfam" id="TIGR02832">
    <property type="entry name" value="spo_yunB"/>
    <property type="match status" value="1"/>
</dbReference>
<keyword evidence="2" id="KW-1185">Reference proteome</keyword>
<accession>K8DXI3</accession>
<evidence type="ECO:0008006" key="3">
    <source>
        <dbReference type="Google" id="ProtNLM"/>
    </source>
</evidence>
<dbReference type="Proteomes" id="UP000009315">
    <property type="component" value="Unassembled WGS sequence"/>
</dbReference>
<dbReference type="PIRSF" id="PIRSF021383">
    <property type="entry name" value="YunB"/>
    <property type="match status" value="1"/>
</dbReference>
<dbReference type="STRING" id="1121428.DESHY_110189"/>
<dbReference type="Pfam" id="PF09560">
    <property type="entry name" value="Spore_YunB"/>
    <property type="match status" value="1"/>
</dbReference>
<protein>
    <recommendedName>
        <fullName evidence="3">Sporulation protein YunB</fullName>
    </recommendedName>
</protein>